<dbReference type="STRING" id="471514.AN477_17325"/>
<comment type="subunit">
    <text evidence="10">Forms a ring-shaped head-to-tail homodimer around DNA.</text>
</comment>
<dbReference type="GO" id="GO:0003887">
    <property type="term" value="F:DNA-directed DNA polymerase activity"/>
    <property type="evidence" value="ECO:0007669"/>
    <property type="project" value="UniProtKB-UniRule"/>
</dbReference>
<proteinExistence type="inferred from homology"/>
<dbReference type="EMBL" id="LJCO01000076">
    <property type="protein sequence ID" value="KPV42510.1"/>
    <property type="molecule type" value="Genomic_DNA"/>
</dbReference>
<dbReference type="GO" id="GO:0008408">
    <property type="term" value="F:3'-5' exonuclease activity"/>
    <property type="evidence" value="ECO:0007669"/>
    <property type="project" value="InterPro"/>
</dbReference>
<evidence type="ECO:0000259" key="13">
    <source>
        <dbReference type="Pfam" id="PF02768"/>
    </source>
</evidence>
<dbReference type="CDD" id="cd00140">
    <property type="entry name" value="beta_clamp"/>
    <property type="match status" value="1"/>
</dbReference>
<dbReference type="InterPro" id="IPR022637">
    <property type="entry name" value="DNA_polIII_beta_cen"/>
</dbReference>
<comment type="subcellular location">
    <subcellularLocation>
        <location evidence="1 10">Cytoplasm</location>
    </subcellularLocation>
</comment>
<evidence type="ECO:0000256" key="3">
    <source>
        <dbReference type="ARBA" id="ARBA00021035"/>
    </source>
</evidence>
<dbReference type="Gene3D" id="3.70.10.10">
    <property type="match status" value="1"/>
</dbReference>
<accession>A0A0P9EIC6</accession>
<keyword evidence="15" id="KW-1185">Reference proteome</keyword>
<reference evidence="14 15" key="1">
    <citation type="submission" date="2015-09" db="EMBL/GenBank/DDBJ databases">
        <title>Draft genome sequence of Alicyclobacillus ferrooxydans DSM 22381.</title>
        <authorList>
            <person name="Hemp J."/>
        </authorList>
    </citation>
    <scope>NUCLEOTIDE SEQUENCE [LARGE SCALE GENOMIC DNA]</scope>
    <source>
        <strain evidence="14 15">TC-34</strain>
    </source>
</reference>
<keyword evidence="9" id="KW-0238">DNA-binding</keyword>
<protein>
    <recommendedName>
        <fullName evidence="3 10">Beta sliding clamp</fullName>
    </recommendedName>
</protein>
<dbReference type="PANTHER" id="PTHR30478:SF0">
    <property type="entry name" value="BETA SLIDING CLAMP"/>
    <property type="match status" value="1"/>
</dbReference>
<evidence type="ECO:0000313" key="14">
    <source>
        <dbReference type="EMBL" id="KPV42510.1"/>
    </source>
</evidence>
<evidence type="ECO:0000256" key="10">
    <source>
        <dbReference type="PIRNR" id="PIRNR000804"/>
    </source>
</evidence>
<evidence type="ECO:0000259" key="11">
    <source>
        <dbReference type="Pfam" id="PF00712"/>
    </source>
</evidence>
<dbReference type="InterPro" id="IPR046938">
    <property type="entry name" value="DNA_clamp_sf"/>
</dbReference>
<comment type="similarity">
    <text evidence="2 10">Belongs to the beta sliding clamp family.</text>
</comment>
<dbReference type="RefSeq" id="WP_054970433.1">
    <property type="nucleotide sequence ID" value="NZ_LJCO01000076.1"/>
</dbReference>
<dbReference type="PANTHER" id="PTHR30478">
    <property type="entry name" value="DNA POLYMERASE III SUBUNIT BETA"/>
    <property type="match status" value="1"/>
</dbReference>
<comment type="caution">
    <text evidence="14">The sequence shown here is derived from an EMBL/GenBank/DDBJ whole genome shotgun (WGS) entry which is preliminary data.</text>
</comment>
<keyword evidence="6 10" id="KW-0548">Nucleotidyltransferase</keyword>
<organism evidence="14 15">
    <name type="scientific">Alicyclobacillus ferrooxydans</name>
    <dbReference type="NCBI Taxonomy" id="471514"/>
    <lineage>
        <taxon>Bacteria</taxon>
        <taxon>Bacillati</taxon>
        <taxon>Bacillota</taxon>
        <taxon>Bacilli</taxon>
        <taxon>Bacillales</taxon>
        <taxon>Alicyclobacillaceae</taxon>
        <taxon>Alicyclobacillus</taxon>
    </lineage>
</organism>
<evidence type="ECO:0000256" key="2">
    <source>
        <dbReference type="ARBA" id="ARBA00010752"/>
    </source>
</evidence>
<evidence type="ECO:0000256" key="9">
    <source>
        <dbReference type="ARBA" id="ARBA00023125"/>
    </source>
</evidence>
<feature type="domain" description="DNA polymerase III beta sliding clamp N-terminal" evidence="11">
    <location>
        <begin position="1"/>
        <end position="125"/>
    </location>
</feature>
<keyword evidence="8 10" id="KW-0239">DNA-directed DNA polymerase</keyword>
<dbReference type="InterPro" id="IPR022634">
    <property type="entry name" value="DNA_polIII_beta_N"/>
</dbReference>
<feature type="domain" description="DNA polymerase III beta sliding clamp central" evidence="12">
    <location>
        <begin position="134"/>
        <end position="249"/>
    </location>
</feature>
<dbReference type="PATRIC" id="fig|471514.4.peg.3592"/>
<dbReference type="GO" id="GO:0003677">
    <property type="term" value="F:DNA binding"/>
    <property type="evidence" value="ECO:0007669"/>
    <property type="project" value="UniProtKB-UniRule"/>
</dbReference>
<comment type="function">
    <text evidence="10">Confers DNA tethering and processivity to DNA polymerases and other proteins. Acts as a clamp, forming a ring around DNA (a reaction catalyzed by the clamp-loading complex) which diffuses in an ATP-independent manner freely and bidirectionally along dsDNA. Initially characterized for its ability to contact the catalytic subunit of DNA polymerase III (Pol III), a complex, multichain enzyme responsible for most of the replicative synthesis in bacteria; Pol III exhibits 3'-5' exonuclease proofreading activity. The beta chain is required for initiation of replication as well as for processivity of DNA replication.</text>
</comment>
<evidence type="ECO:0000256" key="8">
    <source>
        <dbReference type="ARBA" id="ARBA00022932"/>
    </source>
</evidence>
<evidence type="ECO:0000256" key="1">
    <source>
        <dbReference type="ARBA" id="ARBA00004496"/>
    </source>
</evidence>
<gene>
    <name evidence="14" type="ORF">AN477_17325</name>
</gene>
<evidence type="ECO:0000256" key="4">
    <source>
        <dbReference type="ARBA" id="ARBA00022490"/>
    </source>
</evidence>
<keyword evidence="5 10" id="KW-0808">Transferase</keyword>
<dbReference type="OrthoDB" id="8421503at2"/>
<dbReference type="InterPro" id="IPR022635">
    <property type="entry name" value="DNA_polIII_beta_C"/>
</dbReference>
<dbReference type="SMART" id="SM00480">
    <property type="entry name" value="POL3Bc"/>
    <property type="match status" value="1"/>
</dbReference>
<dbReference type="Pfam" id="PF00712">
    <property type="entry name" value="DNA_pol3_beta"/>
    <property type="match status" value="1"/>
</dbReference>
<evidence type="ECO:0000313" key="15">
    <source>
        <dbReference type="Proteomes" id="UP000050482"/>
    </source>
</evidence>
<dbReference type="GO" id="GO:0005737">
    <property type="term" value="C:cytoplasm"/>
    <property type="evidence" value="ECO:0007669"/>
    <property type="project" value="UniProtKB-SubCell"/>
</dbReference>
<evidence type="ECO:0000256" key="5">
    <source>
        <dbReference type="ARBA" id="ARBA00022679"/>
    </source>
</evidence>
<keyword evidence="7 10" id="KW-0235">DNA replication</keyword>
<dbReference type="NCBIfam" id="TIGR00663">
    <property type="entry name" value="dnan"/>
    <property type="match status" value="1"/>
</dbReference>
<keyword evidence="4 10" id="KW-0963">Cytoplasm</keyword>
<dbReference type="InterPro" id="IPR001001">
    <property type="entry name" value="DNA_polIII_beta"/>
</dbReference>
<dbReference type="GO" id="GO:0006271">
    <property type="term" value="P:DNA strand elongation involved in DNA replication"/>
    <property type="evidence" value="ECO:0007669"/>
    <property type="project" value="TreeGrafter"/>
</dbReference>
<dbReference type="GO" id="GO:0009360">
    <property type="term" value="C:DNA polymerase III complex"/>
    <property type="evidence" value="ECO:0007669"/>
    <property type="project" value="InterPro"/>
</dbReference>
<dbReference type="SUPFAM" id="SSF55979">
    <property type="entry name" value="DNA clamp"/>
    <property type="match status" value="3"/>
</dbReference>
<feature type="domain" description="DNA polymerase III beta sliding clamp C-terminal" evidence="13">
    <location>
        <begin position="252"/>
        <end position="364"/>
    </location>
</feature>
<evidence type="ECO:0000256" key="6">
    <source>
        <dbReference type="ARBA" id="ARBA00022695"/>
    </source>
</evidence>
<dbReference type="Pfam" id="PF02767">
    <property type="entry name" value="DNA_pol3_beta_2"/>
    <property type="match status" value="1"/>
</dbReference>
<dbReference type="Proteomes" id="UP000050482">
    <property type="component" value="Unassembled WGS sequence"/>
</dbReference>
<evidence type="ECO:0000259" key="12">
    <source>
        <dbReference type="Pfam" id="PF02767"/>
    </source>
</evidence>
<sequence>MRFSIQQPALLHMLQVVSKAVAVRTPKQVLTGILLEADDNTLTTTAYDLELGIQDTIHSDDTNQLDVSTPGSIVLPARYLSEVIRKLPSDNVSISVNNNYMTSIQCGQVEFHLHGIDAEEFPKLPEFQSDTQIQLQSELLNDFIRSTTFAASNSEVRPILTGTHIQYTDGTLNFTATDGLRLATRSTTFDDADTHNWTAIIPSKSLSELSRLLPDNDTVIDVQLTDSHSLFVIGETYFYTRLIDGTYPDTSRIIPKVQRTEIRVNVKSIASAIDRAALIARDRDNHMVRLEVQGQKMTFSSSSPEIGNVSESVEASQKEGDDFQIAFNAKYVLDALAVFDNTDVLIRFNGSNQPFTIQQVDGDVGLQLISPVLMR</sequence>
<dbReference type="PIRSF" id="PIRSF000804">
    <property type="entry name" value="DNA_pol_III_b"/>
    <property type="match status" value="1"/>
</dbReference>
<name>A0A0P9EIC6_9BACL</name>
<dbReference type="AlphaFoldDB" id="A0A0P9EIC6"/>
<dbReference type="Gene3D" id="3.10.150.10">
    <property type="entry name" value="DNA Polymerase III, subunit A, domain 2"/>
    <property type="match status" value="1"/>
</dbReference>
<evidence type="ECO:0000256" key="7">
    <source>
        <dbReference type="ARBA" id="ARBA00022705"/>
    </source>
</evidence>
<dbReference type="Pfam" id="PF02768">
    <property type="entry name" value="DNA_pol3_beta_3"/>
    <property type="match status" value="1"/>
</dbReference>